<evidence type="ECO:0000259" key="2">
    <source>
        <dbReference type="Pfam" id="PF13649"/>
    </source>
</evidence>
<evidence type="ECO:0000313" key="4">
    <source>
        <dbReference type="Proteomes" id="UP000289794"/>
    </source>
</evidence>
<keyword evidence="1 3" id="KW-0808">Transferase</keyword>
<dbReference type="Pfam" id="PF13649">
    <property type="entry name" value="Methyltransf_25"/>
    <property type="match status" value="1"/>
</dbReference>
<name>A0A4P6M0M9_9FIRM</name>
<organism evidence="3 4">
    <name type="scientific">Blautia producta</name>
    <dbReference type="NCBI Taxonomy" id="33035"/>
    <lineage>
        <taxon>Bacteria</taxon>
        <taxon>Bacillati</taxon>
        <taxon>Bacillota</taxon>
        <taxon>Clostridia</taxon>
        <taxon>Lachnospirales</taxon>
        <taxon>Lachnospiraceae</taxon>
        <taxon>Blautia</taxon>
    </lineage>
</organism>
<dbReference type="GO" id="GO:0102082">
    <property type="term" value="F:demethylrebeccamycin--D-glucose O-methyltransferase activity"/>
    <property type="evidence" value="ECO:0007669"/>
    <property type="project" value="UniProtKB-EC"/>
</dbReference>
<feature type="domain" description="Methyltransferase" evidence="2">
    <location>
        <begin position="154"/>
        <end position="247"/>
    </location>
</feature>
<dbReference type="Gene3D" id="3.40.50.150">
    <property type="entry name" value="Vaccinia Virus protein VP39"/>
    <property type="match status" value="1"/>
</dbReference>
<accession>A0A4P6M0M9</accession>
<dbReference type="AlphaFoldDB" id="A0A4P6M0M9"/>
<dbReference type="EC" id="2.1.1.164" evidence="3"/>
<dbReference type="GO" id="GO:0032259">
    <property type="term" value="P:methylation"/>
    <property type="evidence" value="ECO:0007669"/>
    <property type="project" value="UniProtKB-KW"/>
</dbReference>
<dbReference type="PANTHER" id="PTHR43861">
    <property type="entry name" value="TRANS-ACONITATE 2-METHYLTRANSFERASE-RELATED"/>
    <property type="match status" value="1"/>
</dbReference>
<dbReference type="KEGG" id="bpro:PMF13cell1_02374"/>
<dbReference type="RefSeq" id="WP_018593835.1">
    <property type="nucleotide sequence ID" value="NZ_AP031439.1"/>
</dbReference>
<sequence>MNSYHGVYAPPKGREKVTEFMSSGIKEILGSEMVVDVDHRALARRIVADLKERRSNINRIVCEVDFRQYGLYNRRIPKRNTGRRSRMAVVIREDMEQYMRELREWLEQEKDTPLEEMAGFFQRRIGSYEERMQTWREAYARIPGWIDRDTKRMLDLGCGTGLELESIFSKYPHIQVTGIDLCSTMLERLRHKYREKDITLVCGDYFQESFGESCYDMVISFESLHHFLPGKKRLLFEKIRAALKPGGRFLEADYIACCEEEENLLRRECERKRKAGGISEEQFVHFDIPLTLEHETELLLQAGFSKVNVPDSIEGATFIEAVR</sequence>
<gene>
    <name evidence="3" type="primary">rebM_1</name>
    <name evidence="3" type="ORF">PMF13cell1_02374</name>
</gene>
<dbReference type="Proteomes" id="UP000289794">
    <property type="component" value="Chromosome"/>
</dbReference>
<dbReference type="CDD" id="cd02440">
    <property type="entry name" value="AdoMet_MTases"/>
    <property type="match status" value="1"/>
</dbReference>
<dbReference type="InterPro" id="IPR041698">
    <property type="entry name" value="Methyltransf_25"/>
</dbReference>
<proteinExistence type="predicted"/>
<reference evidence="3 4" key="1">
    <citation type="submission" date="2019-01" db="EMBL/GenBank/DDBJ databases">
        <title>PMF-metabolizing Aryl O-demethylase.</title>
        <authorList>
            <person name="Kim M."/>
        </authorList>
    </citation>
    <scope>NUCLEOTIDE SEQUENCE [LARGE SCALE GENOMIC DNA]</scope>
    <source>
        <strain evidence="3 4">PMF1</strain>
    </source>
</reference>
<dbReference type="InterPro" id="IPR029063">
    <property type="entry name" value="SAM-dependent_MTases_sf"/>
</dbReference>
<dbReference type="EMBL" id="CP035945">
    <property type="protein sequence ID" value="QBE96827.1"/>
    <property type="molecule type" value="Genomic_DNA"/>
</dbReference>
<dbReference type="GeneID" id="75054696"/>
<evidence type="ECO:0000313" key="3">
    <source>
        <dbReference type="EMBL" id="QBE96827.1"/>
    </source>
</evidence>
<evidence type="ECO:0000256" key="1">
    <source>
        <dbReference type="ARBA" id="ARBA00022679"/>
    </source>
</evidence>
<protein>
    <submittedName>
        <fullName evidence="3">Demethylrebeccamycin-D-glucose O-methyltransferase</fullName>
        <ecNumber evidence="3">2.1.1.164</ecNumber>
    </submittedName>
</protein>
<dbReference type="SUPFAM" id="SSF53335">
    <property type="entry name" value="S-adenosyl-L-methionine-dependent methyltransferases"/>
    <property type="match status" value="1"/>
</dbReference>
<keyword evidence="3" id="KW-0489">Methyltransferase</keyword>